<reference evidence="1 2" key="1">
    <citation type="journal article" date="2012" name="Genome Biol.">
        <title>Genome and low-iron response of an oceanic diatom adapted to chronic iron limitation.</title>
        <authorList>
            <person name="Lommer M."/>
            <person name="Specht M."/>
            <person name="Roy A.S."/>
            <person name="Kraemer L."/>
            <person name="Andreson R."/>
            <person name="Gutowska M.A."/>
            <person name="Wolf J."/>
            <person name="Bergner S.V."/>
            <person name="Schilhabel M.B."/>
            <person name="Klostermeier U.C."/>
            <person name="Beiko R.G."/>
            <person name="Rosenstiel P."/>
            <person name="Hippler M."/>
            <person name="Laroche J."/>
        </authorList>
    </citation>
    <scope>NUCLEOTIDE SEQUENCE [LARGE SCALE GENOMIC DNA]</scope>
    <source>
        <strain evidence="1 2">CCMP1005</strain>
    </source>
</reference>
<accession>K0SRP6</accession>
<evidence type="ECO:0000313" key="2">
    <source>
        <dbReference type="Proteomes" id="UP000266841"/>
    </source>
</evidence>
<dbReference type="AlphaFoldDB" id="K0SRP6"/>
<dbReference type="EMBL" id="AGNL01012121">
    <property type="protein sequence ID" value="EJK68070.1"/>
    <property type="molecule type" value="Genomic_DNA"/>
</dbReference>
<sequence length="109" mass="12390">MVPLVSTVTRIAPQRPLAYHTNKTNRAEALFGPAGDDNGRRYEPLPRDRTRLVTAFMPSRRRLPATPGGPRKAALSLLEGLLSTLTMRARRAEPTDLRRRIYAARWRKK</sequence>
<dbReference type="Proteomes" id="UP000266841">
    <property type="component" value="Unassembled WGS sequence"/>
</dbReference>
<evidence type="ECO:0000313" key="1">
    <source>
        <dbReference type="EMBL" id="EJK68070.1"/>
    </source>
</evidence>
<organism evidence="1 2">
    <name type="scientific">Thalassiosira oceanica</name>
    <name type="common">Marine diatom</name>
    <dbReference type="NCBI Taxonomy" id="159749"/>
    <lineage>
        <taxon>Eukaryota</taxon>
        <taxon>Sar</taxon>
        <taxon>Stramenopiles</taxon>
        <taxon>Ochrophyta</taxon>
        <taxon>Bacillariophyta</taxon>
        <taxon>Coscinodiscophyceae</taxon>
        <taxon>Thalassiosirophycidae</taxon>
        <taxon>Thalassiosirales</taxon>
        <taxon>Thalassiosiraceae</taxon>
        <taxon>Thalassiosira</taxon>
    </lineage>
</organism>
<proteinExistence type="predicted"/>
<keyword evidence="2" id="KW-1185">Reference proteome</keyword>
<comment type="caution">
    <text evidence="1">The sequence shown here is derived from an EMBL/GenBank/DDBJ whole genome shotgun (WGS) entry which is preliminary data.</text>
</comment>
<gene>
    <name evidence="1" type="ORF">THAOC_10792</name>
</gene>
<protein>
    <submittedName>
        <fullName evidence="1">Uncharacterized protein</fullName>
    </submittedName>
</protein>
<name>K0SRP6_THAOC</name>